<dbReference type="VEuPathDB" id="GiardiaDB:GMRT_14849"/>
<evidence type="ECO:0000259" key="4">
    <source>
        <dbReference type="PROSITE" id="PS51084"/>
    </source>
</evidence>
<dbReference type="SUPFAM" id="SSF54197">
    <property type="entry name" value="HIT-like"/>
    <property type="match status" value="1"/>
</dbReference>
<dbReference type="PANTHER" id="PTHR46648">
    <property type="entry name" value="HIT FAMILY PROTEIN 1"/>
    <property type="match status" value="1"/>
</dbReference>
<dbReference type="InterPro" id="IPR036265">
    <property type="entry name" value="HIT-like_sf"/>
</dbReference>
<sequence length="141" mass="15172">MAENCLFCKIARGEIPSKRVYAGPDVYAFMDINPVTRGHCLVIPRAHAVKLHELPSDAAASLGAALPKIAAAVCEATGASDYNVLNNNGMVAGQLVSHVHFHIIPRYSDDSYTHPFVPRAYETTQEEIGAVAELIAANVEK</sequence>
<dbReference type="InterPro" id="IPR039384">
    <property type="entry name" value="HINT"/>
</dbReference>
<feature type="short sequence motif" description="Histidine triad motif" evidence="2 3">
    <location>
        <begin position="98"/>
        <end position="102"/>
    </location>
</feature>
<dbReference type="EMBL" id="VDLU01000005">
    <property type="protein sequence ID" value="TNJ26225.1"/>
    <property type="molecule type" value="Genomic_DNA"/>
</dbReference>
<gene>
    <name evidence="5" type="ORF">GMRT_14849</name>
</gene>
<dbReference type="PRINTS" id="PR00332">
    <property type="entry name" value="HISTRIAD"/>
</dbReference>
<proteinExistence type="predicted"/>
<protein>
    <submittedName>
        <fullName evidence="5">HIT family protein</fullName>
    </submittedName>
</protein>
<keyword evidence="6" id="KW-1185">Reference proteome</keyword>
<dbReference type="Pfam" id="PF01230">
    <property type="entry name" value="HIT"/>
    <property type="match status" value="1"/>
</dbReference>
<dbReference type="InterPro" id="IPR011146">
    <property type="entry name" value="HIT-like"/>
</dbReference>
<dbReference type="CDD" id="cd01277">
    <property type="entry name" value="HINT_subgroup"/>
    <property type="match status" value="1"/>
</dbReference>
<dbReference type="PROSITE" id="PS51084">
    <property type="entry name" value="HIT_2"/>
    <property type="match status" value="1"/>
</dbReference>
<dbReference type="PROSITE" id="PS00892">
    <property type="entry name" value="HIT_1"/>
    <property type="match status" value="1"/>
</dbReference>
<feature type="domain" description="HIT" evidence="4">
    <location>
        <begin position="6"/>
        <end position="113"/>
    </location>
</feature>
<organism evidence="5 6">
    <name type="scientific">Giardia muris</name>
    <dbReference type="NCBI Taxonomy" id="5742"/>
    <lineage>
        <taxon>Eukaryota</taxon>
        <taxon>Metamonada</taxon>
        <taxon>Diplomonadida</taxon>
        <taxon>Hexamitidae</taxon>
        <taxon>Giardiinae</taxon>
        <taxon>Giardia</taxon>
    </lineage>
</organism>
<dbReference type="PANTHER" id="PTHR46648:SF1">
    <property type="entry name" value="ADENOSINE 5'-MONOPHOSPHORAMIDASE HNT1"/>
    <property type="match status" value="1"/>
</dbReference>
<dbReference type="Gene3D" id="3.30.428.10">
    <property type="entry name" value="HIT-like"/>
    <property type="match status" value="1"/>
</dbReference>
<dbReference type="OrthoDB" id="672793at2759"/>
<evidence type="ECO:0000256" key="3">
    <source>
        <dbReference type="PROSITE-ProRule" id="PRU00464"/>
    </source>
</evidence>
<dbReference type="InterPro" id="IPR001310">
    <property type="entry name" value="Histidine_triad_HIT"/>
</dbReference>
<dbReference type="GO" id="GO:0009117">
    <property type="term" value="P:nucleotide metabolic process"/>
    <property type="evidence" value="ECO:0007669"/>
    <property type="project" value="TreeGrafter"/>
</dbReference>
<feature type="active site" description="Tele-AMP-histidine intermediate" evidence="1">
    <location>
        <position position="100"/>
    </location>
</feature>
<evidence type="ECO:0000313" key="6">
    <source>
        <dbReference type="Proteomes" id="UP000315496"/>
    </source>
</evidence>
<comment type="caution">
    <text evidence="5">The sequence shown here is derived from an EMBL/GenBank/DDBJ whole genome shotgun (WGS) entry which is preliminary data.</text>
</comment>
<evidence type="ECO:0000256" key="1">
    <source>
        <dbReference type="PIRSR" id="PIRSR601310-1"/>
    </source>
</evidence>
<reference evidence="5 6" key="1">
    <citation type="submission" date="2019-05" db="EMBL/GenBank/DDBJ databases">
        <title>The compact genome of Giardia muris reveals important steps in the evolution of intestinal protozoan parasites.</title>
        <authorList>
            <person name="Xu F."/>
            <person name="Jimenez-Gonzalez A."/>
            <person name="Einarsson E."/>
            <person name="Astvaldsson A."/>
            <person name="Peirasmaki D."/>
            <person name="Eckmann L."/>
            <person name="Andersson J.O."/>
            <person name="Svard S.G."/>
            <person name="Jerlstrom-Hultqvist J."/>
        </authorList>
    </citation>
    <scope>NUCLEOTIDE SEQUENCE [LARGE SCALE GENOMIC DNA]</scope>
    <source>
        <strain evidence="5 6">Roberts-Thomson</strain>
    </source>
</reference>
<accession>A0A4Z1SN14</accession>
<dbReference type="InterPro" id="IPR019808">
    <property type="entry name" value="Histidine_triad_CS"/>
</dbReference>
<dbReference type="Proteomes" id="UP000315496">
    <property type="component" value="Chromosome 5"/>
</dbReference>
<dbReference type="AlphaFoldDB" id="A0A4Z1SN14"/>
<name>A0A4Z1SN14_GIAMU</name>
<evidence type="ECO:0000313" key="5">
    <source>
        <dbReference type="EMBL" id="TNJ26225.1"/>
    </source>
</evidence>
<dbReference type="GO" id="GO:0003824">
    <property type="term" value="F:catalytic activity"/>
    <property type="evidence" value="ECO:0007669"/>
    <property type="project" value="InterPro"/>
</dbReference>
<evidence type="ECO:0000256" key="2">
    <source>
        <dbReference type="PIRSR" id="PIRSR601310-3"/>
    </source>
</evidence>